<protein>
    <submittedName>
        <fullName evidence="1">Uncharacterized protein</fullName>
    </submittedName>
</protein>
<proteinExistence type="predicted"/>
<name>A0ABD0SWM9_LOXSC</name>
<evidence type="ECO:0000313" key="2">
    <source>
        <dbReference type="Proteomes" id="UP001549921"/>
    </source>
</evidence>
<gene>
    <name evidence="1" type="ORF">ABMA28_003541</name>
</gene>
<evidence type="ECO:0000313" key="1">
    <source>
        <dbReference type="EMBL" id="KAL0830084.1"/>
    </source>
</evidence>
<comment type="caution">
    <text evidence="1">The sequence shown here is derived from an EMBL/GenBank/DDBJ whole genome shotgun (WGS) entry which is preliminary data.</text>
</comment>
<dbReference type="AlphaFoldDB" id="A0ABD0SWM9"/>
<reference evidence="1 2" key="1">
    <citation type="submission" date="2024-06" db="EMBL/GenBank/DDBJ databases">
        <title>A chromosome-level genome assembly of beet webworm, Loxostege sticticalis.</title>
        <authorList>
            <person name="Zhang Y."/>
        </authorList>
    </citation>
    <scope>NUCLEOTIDE SEQUENCE [LARGE SCALE GENOMIC DNA]</scope>
    <source>
        <strain evidence="1">AQ028</strain>
        <tissue evidence="1">Male pupae</tissue>
    </source>
</reference>
<dbReference type="EMBL" id="JBEDNZ010000014">
    <property type="protein sequence ID" value="KAL0830084.1"/>
    <property type="molecule type" value="Genomic_DNA"/>
</dbReference>
<dbReference type="Proteomes" id="UP001549921">
    <property type="component" value="Unassembled WGS sequence"/>
</dbReference>
<accession>A0ABD0SWM9</accession>
<organism evidence="1 2">
    <name type="scientific">Loxostege sticticalis</name>
    <name type="common">Beet webworm moth</name>
    <dbReference type="NCBI Taxonomy" id="481309"/>
    <lineage>
        <taxon>Eukaryota</taxon>
        <taxon>Metazoa</taxon>
        <taxon>Ecdysozoa</taxon>
        <taxon>Arthropoda</taxon>
        <taxon>Hexapoda</taxon>
        <taxon>Insecta</taxon>
        <taxon>Pterygota</taxon>
        <taxon>Neoptera</taxon>
        <taxon>Endopterygota</taxon>
        <taxon>Lepidoptera</taxon>
        <taxon>Glossata</taxon>
        <taxon>Ditrysia</taxon>
        <taxon>Pyraloidea</taxon>
        <taxon>Crambidae</taxon>
        <taxon>Pyraustinae</taxon>
        <taxon>Loxostege</taxon>
    </lineage>
</organism>
<sequence>MGNKRWRKPKISLKLMRKRKAQHAIASRIQKAQKNISDAVEPLSDSTSTIVINTVAQHSSVDTEPCNLSTPVRFNESLCETNDNILLSTESKPYEEKKFGRRIINVSQFFNHLQQISSHGPLDCGLQSVEIISETRAGLVSKLKCKIVHFLNVFFFLFKEEYENLLVVSI</sequence>